<keyword evidence="2" id="KW-0472">Membrane</keyword>
<keyword evidence="2" id="KW-1133">Transmembrane helix</keyword>
<dbReference type="Proteomes" id="UP000217211">
    <property type="component" value="Chromosome"/>
</dbReference>
<feature type="transmembrane region" description="Helical" evidence="2">
    <location>
        <begin position="1000"/>
        <end position="1025"/>
    </location>
</feature>
<feature type="transmembrane region" description="Helical" evidence="2">
    <location>
        <begin position="921"/>
        <end position="941"/>
    </location>
</feature>
<gene>
    <name evidence="3" type="ORF">SJ05684_c34640</name>
</gene>
<evidence type="ECO:0000256" key="2">
    <source>
        <dbReference type="SAM" id="Phobius"/>
    </source>
</evidence>
<organism evidence="3 4">
    <name type="scientific">Sinorhizobium sojae CCBAU 05684</name>
    <dbReference type="NCBI Taxonomy" id="716928"/>
    <lineage>
        <taxon>Bacteria</taxon>
        <taxon>Pseudomonadati</taxon>
        <taxon>Pseudomonadota</taxon>
        <taxon>Alphaproteobacteria</taxon>
        <taxon>Hyphomicrobiales</taxon>
        <taxon>Rhizobiaceae</taxon>
        <taxon>Sinorhizobium/Ensifer group</taxon>
        <taxon>Sinorhizobium</taxon>
    </lineage>
</organism>
<feature type="transmembrane region" description="Helical" evidence="2">
    <location>
        <begin position="953"/>
        <end position="980"/>
    </location>
</feature>
<evidence type="ECO:0000256" key="1">
    <source>
        <dbReference type="SAM" id="MobiDB-lite"/>
    </source>
</evidence>
<dbReference type="OrthoDB" id="8416125at2"/>
<dbReference type="KEGG" id="esj:SJ05684_c34640"/>
<proteinExistence type="predicted"/>
<dbReference type="RefSeq" id="WP_157211967.1">
    <property type="nucleotide sequence ID" value="NZ_AJQT01000027.1"/>
</dbReference>
<feature type="compositionally biased region" description="Basic and acidic residues" evidence="1">
    <location>
        <begin position="1055"/>
        <end position="1069"/>
    </location>
</feature>
<keyword evidence="2" id="KW-0812">Transmembrane</keyword>
<dbReference type="eggNOG" id="ENOG50314PI">
    <property type="taxonomic scope" value="Bacteria"/>
</dbReference>
<evidence type="ECO:0000313" key="3">
    <source>
        <dbReference type="EMBL" id="ASY64880.1"/>
    </source>
</evidence>
<dbReference type="EMBL" id="CP023067">
    <property type="protein sequence ID" value="ASY64880.1"/>
    <property type="molecule type" value="Genomic_DNA"/>
</dbReference>
<reference evidence="3 4" key="1">
    <citation type="submission" date="2017-08" db="EMBL/GenBank/DDBJ databases">
        <title>Multipartite genome sequences of Sinorhizobium species nodulating soybeans.</title>
        <authorList>
            <person name="Tian C.F."/>
        </authorList>
    </citation>
    <scope>NUCLEOTIDE SEQUENCE [LARGE SCALE GENOMIC DNA]</scope>
    <source>
        <strain evidence="3 4">CCBAU 05684</strain>
    </source>
</reference>
<evidence type="ECO:0000313" key="4">
    <source>
        <dbReference type="Proteomes" id="UP000217211"/>
    </source>
</evidence>
<name>A0A249PFZ4_9HYPH</name>
<sequence>MEVLPDVPAPVLASSLFGSSRLYDNGLLSEIAKRPDLFKKTIDILARRMFGDDAAAAKAFSGALLEKLPVVLNEIATGKLSINDLPNSLGSIGASLSVPEGVRASKYQLALGEALLALTQGAALASQTWPDTLDQPVMGLDKNGKLVRLPAFKSMGDRQVEALIGIATGLAGRWISEVNTGAYRPGTRGYDRRQMDASLFGGEDKGWDKQLGQAFGVGVLQHSVDLTVTTINNLVPESEIEAPKIYGQAFVYDRVLPSMDGQLGRTIFGGELYDRNLMEALSGRMELFRPAVEMMARNLYGDNEAAVDAFVATVMEIFPSFWEKTANREFSGRDIQGHFDRLLRDVDVPSDISAGEFKAAVQDAVTALIHGGALVAQSQPKDVGQPLVVRDAHGNFVRQTGLNTFGDAEIAAMIAGATGLAGRYVADMRAGTKEDVRSPLSPQHMAEIDRNMFATEDLGWDEQMLAAFGWADSKTASDVLTDFVGNHADGAAFESPKPPEAEKADDPVVSEESRKVSAEWRSKGTASTTYAADMASFEDKKFQFLEEAVEDVDRRFVGSGNIYALYKLSAEQRAALLHDLLKLKAEFEYWADDTRPASIDDDVDHDDVSRARKELDRRIEKLLVDPDTSAYLDKVMTDAKRAFLARPENADLRTRLENAYLNDIVGGKAIDRALAEGKSFEEALNDYARENAELMGTLDPSFIEKHGGAASATLSAIVYEHYASGNNTEILKNAFPEGANFDEAVLPTIEKMVDDFLEKSGGLYPDRKEARDALIRQVLTDTNRVTSAIRGGMSMEDAWADYQADVKGKLSNSPMYRDLYKAGITHMVQAVTMGMVITSTLVTDKSKWDGKRIATTIAMGSLVAGYLLEGTGKLMSKVGGRFAPFTDNRPITLQALLKQSKIGYFSNPNNTLFNPTALKTAGQALGVAAGIIFSAVSFIDAKKAFKEGDKPQGALLVTLGVNGALGSALGLSGAVLEAAVPYLTATFSNGAAWVATSGAVMAGAGMALAAVGLAVGIGLSVYMGFKSYNKYKKRVNGMRDRMETYTGIKIPFENSRSRDTYEQPPEIKRHGGPAKFDRTITVSAGPLPT</sequence>
<dbReference type="AlphaFoldDB" id="A0A249PFZ4"/>
<feature type="compositionally biased region" description="Basic and acidic residues" evidence="1">
    <location>
        <begin position="497"/>
        <end position="516"/>
    </location>
</feature>
<feature type="region of interest" description="Disordered" evidence="1">
    <location>
        <begin position="490"/>
        <end position="516"/>
    </location>
</feature>
<accession>A0A249PFZ4</accession>
<feature type="region of interest" description="Disordered" evidence="1">
    <location>
        <begin position="1055"/>
        <end position="1076"/>
    </location>
</feature>
<keyword evidence="4" id="KW-1185">Reference proteome</keyword>
<protein>
    <submittedName>
        <fullName evidence="3">Uncharacterized protein</fullName>
    </submittedName>
</protein>